<accession>A0A6P6XSI9</accession>
<comment type="subcellular location">
    <subcellularLocation>
        <location evidence="1">Membrane</location>
        <topology evidence="1">Multi-pass membrane protein</topology>
    </subcellularLocation>
</comment>
<dbReference type="Proteomes" id="UP000515146">
    <property type="component" value="Unplaced"/>
</dbReference>
<dbReference type="InterPro" id="IPR017871">
    <property type="entry name" value="ABC_transporter-like_CS"/>
</dbReference>
<name>A0A6P6XSI9_DERPT</name>
<gene>
    <name evidence="14" type="primary">LOC113790303</name>
</gene>
<feature type="coiled-coil region" evidence="9">
    <location>
        <begin position="1613"/>
        <end position="1647"/>
    </location>
</feature>
<evidence type="ECO:0000313" key="13">
    <source>
        <dbReference type="Proteomes" id="UP000515146"/>
    </source>
</evidence>
<dbReference type="KEGG" id="dpte:113790303"/>
<evidence type="ECO:0000256" key="1">
    <source>
        <dbReference type="ARBA" id="ARBA00004141"/>
    </source>
</evidence>
<dbReference type="Pfam" id="PF00005">
    <property type="entry name" value="ABC_tran"/>
    <property type="match status" value="2"/>
</dbReference>
<organism evidence="13 14">
    <name type="scientific">Dermatophagoides pteronyssinus</name>
    <name type="common">European house dust mite</name>
    <dbReference type="NCBI Taxonomy" id="6956"/>
    <lineage>
        <taxon>Eukaryota</taxon>
        <taxon>Metazoa</taxon>
        <taxon>Ecdysozoa</taxon>
        <taxon>Arthropoda</taxon>
        <taxon>Chelicerata</taxon>
        <taxon>Arachnida</taxon>
        <taxon>Acari</taxon>
        <taxon>Acariformes</taxon>
        <taxon>Sarcoptiformes</taxon>
        <taxon>Astigmata</taxon>
        <taxon>Psoroptidia</taxon>
        <taxon>Analgoidea</taxon>
        <taxon>Pyroglyphidae</taxon>
        <taxon>Dermatophagoidinae</taxon>
        <taxon>Dermatophagoides</taxon>
    </lineage>
</organism>
<dbReference type="Gene3D" id="3.40.50.300">
    <property type="entry name" value="P-loop containing nucleotide triphosphate hydrolases"/>
    <property type="match status" value="2"/>
</dbReference>
<reference evidence="14" key="1">
    <citation type="submission" date="2025-08" db="UniProtKB">
        <authorList>
            <consortium name="RefSeq"/>
        </authorList>
    </citation>
    <scope>IDENTIFICATION</scope>
    <source>
        <strain evidence="14">Airmid</strain>
    </source>
</reference>
<dbReference type="SMART" id="SM00382">
    <property type="entry name" value="AAA"/>
    <property type="match status" value="2"/>
</dbReference>
<evidence type="ECO:0000313" key="14">
    <source>
        <dbReference type="RefSeq" id="XP_027195788.1"/>
    </source>
</evidence>
<evidence type="ECO:0000256" key="5">
    <source>
        <dbReference type="ARBA" id="ARBA00022741"/>
    </source>
</evidence>
<dbReference type="InterPro" id="IPR027417">
    <property type="entry name" value="P-loop_NTPase"/>
</dbReference>
<keyword evidence="13" id="KW-1185">Reference proteome</keyword>
<evidence type="ECO:0000256" key="4">
    <source>
        <dbReference type="ARBA" id="ARBA00022692"/>
    </source>
</evidence>
<feature type="domain" description="ABC transporter" evidence="12">
    <location>
        <begin position="74"/>
        <end position="317"/>
    </location>
</feature>
<keyword evidence="8 11" id="KW-0472">Membrane</keyword>
<keyword evidence="7 11" id="KW-1133">Transmembrane helix</keyword>
<sequence>MSPLTSPKLLRTKFFLSSTSSTSSSSSTASTSTNNDDDKSVTSNNSTTTTKSKTSDTSLDIDSQTNVCLAWRNLRFEVKRRRFFLPTKQSNKVILRRLNGTLEYHHLTGFMGPSGAGKTTLLNCLNGNVRDSGLTRDSEIYLNKFERQAPKIGFIEQHVNETIIGRLTVREILRHAFLFKNGWKFRSRAQIHIDSITDELMLDRSVLDRPFEQCSGGEQKRVAVAQELMSLAPPSLLFVDEPTTGLDSNAAFLVMRCLRKLANRYRMTVAVSIHTPNAEIVEMFDKLYILARGGVCIYSGTPALLQENLQQQLNPSPDINLSENDQSSRVNMEGKDDNHHERPPIEQYLKIACNGLESDSVRLLADRTLEMENEKLLPHISRLDFLPWGTPRRLKPFTIGDLLLQLSRLFRVVFIVNGHVFLLQILMYVLSYLFLTFTYDPQMVRPSGCYSATTENQTCGQKLNDDALMETYVSYQSFCIMYTGFGMVGMASVVFSPLLKVFRNEHRNRWYSLGTFFWSYLFVRFIEMNVFTLVTSILVYFPSGHHTVESLTMTDTGMFQLNWNRFGHFLGLFWLYNVYMQSIGQLVAVIFMDNAELSLIVSYVYYIILCLLNGYLINLEHMNDPFVLKAAQLLASNVISKGLLWSFYGLDRCDQENFFSVILYKYYVNPETVYSNLTQVAWNTLILRLATLVIMFIRFDFSWQLRPMICSKRSKTKKIDYPSLEPLSVPSNVKKTPPLPRRIKQNSELEFEQFSRDKIIVAWRNLTLFGSSSIHEIRSVHQSNSKIILRNLNGQFRFGTMNALMGTSGSGKTSLLKVLNGQFKTQLSVETEIYLSRFTPIRICYLTQEVSGHLLPGLTAKQSLIYASRLKNYSMGVHEALKVDHEQVAINLLDELDLTETAQTMVQNCSGGERKRLALALELTSMWMPNLICIDEPTSGLDSNSAEIVIGCLREFVHRHNITIIASIHQPNTDLMNMFDQIYVLAKGGVGIYSGPPSMIRQHLSQITTDHDDNEEDYDEKVSTPTTKSPDHTLTNCKQSLNIDHLNVSPCCTLSNNSTLIKSPKLLAEISADDQECSFTYEDRLELLQTKITYEKQIVELHEKLDQQKDDGSVQVSKMQAEQIDHIRKEYDIQCQKSQDQLEQQKNRYETIVGQLEEAMEQLRMSNASMKNQYETNALAQINELKQRHEQLSIKLYESQDENQKLNDCILEMAEQRGHLRENMESLKSNMIELNNRLVESVHERESLKSRLNDVLAVKSTFEGEEKMQNLISDHLEELNKLKLQNDKTITDLQNEINNLNFTIESNLLNMNNLNDQLVLKNEELEKNRHELSKQNEKIFEIETKLKRVECENEKLKLNDQRIEEFETKINDLESKLAELKIENDSLKKDIQVGLTREKKYDVKLNDSKSEISKLMIVNQELSNAKIELEEARSSIENRLFDCEEQNVLLETKLEQIEQQIKQEQEANVNKQVEMVEKITRLEQIVCDKDVELEFLKTNNHRETQELRGKIEQAEMVHCDLQKLYDDFQAKHLNCDHIYDENQRLHNETEKLRKDNKDLNEKWDQFQHEWIESRTKLLAEKDCLQQSNDTMRIKIVELTDMVRESTTKTAALEAELKSGHEQLRNKLNETSQRLVETERVKSELESKNSIILEKNKKIVSEFASTEKRFCEERSLMEQKISALQKRLRMTEAERESLDKERLSLEKNLQTLQSNMEQMQTKISERDDEFNRCQNELGQQRKHIQSQQEQTNVLKEECENLKKSNTEIQQRLQRNRERYDENFNTMRQVAHKYQVAKTLIPTLQNQIKLQKEVGEKLTNEIAVLLAKVDSNKKDSIKNEKVKEILRLINDRISNLAKDTTLLIGTHSKQDPVIDANAGPRVAEGKEQMPPLQSTSTKSAFEPMELPSTDDRPKTTIKSLNVSNKENIL</sequence>
<feature type="transmembrane region" description="Helical" evidence="11">
    <location>
        <begin position="680"/>
        <end position="699"/>
    </location>
</feature>
<evidence type="ECO:0000256" key="7">
    <source>
        <dbReference type="ARBA" id="ARBA00022989"/>
    </source>
</evidence>
<feature type="domain" description="ABC transporter" evidence="12">
    <location>
        <begin position="774"/>
        <end position="1012"/>
    </location>
</feature>
<feature type="transmembrane region" description="Helical" evidence="11">
    <location>
        <begin position="473"/>
        <end position="495"/>
    </location>
</feature>
<dbReference type="SUPFAM" id="SSF52540">
    <property type="entry name" value="P-loop containing nucleoside triphosphate hydrolases"/>
    <property type="match status" value="2"/>
</dbReference>
<proteinExistence type="inferred from homology"/>
<feature type="transmembrane region" description="Helical" evidence="11">
    <location>
        <begin position="599"/>
        <end position="617"/>
    </location>
</feature>
<feature type="transmembrane region" description="Helical" evidence="11">
    <location>
        <begin position="573"/>
        <end position="592"/>
    </location>
</feature>
<keyword evidence="4 11" id="KW-0812">Transmembrane</keyword>
<dbReference type="PANTHER" id="PTHR48041">
    <property type="entry name" value="ABC TRANSPORTER G FAMILY MEMBER 28"/>
    <property type="match status" value="1"/>
</dbReference>
<feature type="coiled-coil region" evidence="9">
    <location>
        <begin position="1091"/>
        <end position="1474"/>
    </location>
</feature>
<dbReference type="PROSITE" id="PS50893">
    <property type="entry name" value="ABC_TRANSPORTER_2"/>
    <property type="match status" value="2"/>
</dbReference>
<feature type="region of interest" description="Disordered" evidence="10">
    <location>
        <begin position="1880"/>
        <end position="1927"/>
    </location>
</feature>
<evidence type="ECO:0000256" key="11">
    <source>
        <dbReference type="SAM" id="Phobius"/>
    </source>
</evidence>
<dbReference type="InterPro" id="IPR003593">
    <property type="entry name" value="AAA+_ATPase"/>
</dbReference>
<keyword evidence="5" id="KW-0547">Nucleotide-binding</keyword>
<keyword evidence="3" id="KW-0813">Transport</keyword>
<evidence type="ECO:0000256" key="2">
    <source>
        <dbReference type="ARBA" id="ARBA00005814"/>
    </source>
</evidence>
<dbReference type="Pfam" id="PF01061">
    <property type="entry name" value="ABC2_membrane"/>
    <property type="match status" value="1"/>
</dbReference>
<dbReference type="InterPro" id="IPR003439">
    <property type="entry name" value="ABC_transporter-like_ATP-bd"/>
</dbReference>
<dbReference type="OrthoDB" id="245989at2759"/>
<evidence type="ECO:0000259" key="12">
    <source>
        <dbReference type="PROSITE" id="PS50893"/>
    </source>
</evidence>
<evidence type="ECO:0000256" key="9">
    <source>
        <dbReference type="SAM" id="Coils"/>
    </source>
</evidence>
<dbReference type="InParanoid" id="A0A6P6XSI9"/>
<evidence type="ECO:0000256" key="3">
    <source>
        <dbReference type="ARBA" id="ARBA00022448"/>
    </source>
</evidence>
<dbReference type="GO" id="GO:0140359">
    <property type="term" value="F:ABC-type transporter activity"/>
    <property type="evidence" value="ECO:0007669"/>
    <property type="project" value="InterPro"/>
</dbReference>
<evidence type="ECO:0000256" key="6">
    <source>
        <dbReference type="ARBA" id="ARBA00022840"/>
    </source>
</evidence>
<comment type="similarity">
    <text evidence="2">Belongs to the ABC transporter superfamily. ABCG family. Eye pigment precursor importer (TC 3.A.1.204) subfamily.</text>
</comment>
<dbReference type="GO" id="GO:0016020">
    <property type="term" value="C:membrane"/>
    <property type="evidence" value="ECO:0007669"/>
    <property type="project" value="UniProtKB-SubCell"/>
</dbReference>
<dbReference type="GO" id="GO:0005524">
    <property type="term" value="F:ATP binding"/>
    <property type="evidence" value="ECO:0007669"/>
    <property type="project" value="UniProtKB-KW"/>
</dbReference>
<feature type="coiled-coil region" evidence="9">
    <location>
        <begin position="1673"/>
        <end position="1777"/>
    </location>
</feature>
<feature type="compositionally biased region" description="Polar residues" evidence="10">
    <location>
        <begin position="1914"/>
        <end position="1927"/>
    </location>
</feature>
<dbReference type="RefSeq" id="XP_027195788.1">
    <property type="nucleotide sequence ID" value="XM_027339987.1"/>
</dbReference>
<dbReference type="InterPro" id="IPR013525">
    <property type="entry name" value="ABC2_TM"/>
</dbReference>
<feature type="region of interest" description="Disordered" evidence="10">
    <location>
        <begin position="1010"/>
        <end position="1031"/>
    </location>
</feature>
<keyword evidence="9" id="KW-0175">Coiled coil</keyword>
<evidence type="ECO:0000256" key="8">
    <source>
        <dbReference type="ARBA" id="ARBA00023136"/>
    </source>
</evidence>
<feature type="region of interest" description="Disordered" evidence="10">
    <location>
        <begin position="17"/>
        <end position="59"/>
    </location>
</feature>
<feature type="coiled-coil region" evidence="9">
    <location>
        <begin position="1542"/>
        <end position="1569"/>
    </location>
</feature>
<feature type="region of interest" description="Disordered" evidence="10">
    <location>
        <begin position="315"/>
        <end position="340"/>
    </location>
</feature>
<dbReference type="InterPro" id="IPR050352">
    <property type="entry name" value="ABCG_transporters"/>
</dbReference>
<dbReference type="SUPFAM" id="SSF57997">
    <property type="entry name" value="Tropomyosin"/>
    <property type="match status" value="1"/>
</dbReference>
<dbReference type="PROSITE" id="PS00211">
    <property type="entry name" value="ABC_TRANSPORTER_1"/>
    <property type="match status" value="2"/>
</dbReference>
<evidence type="ECO:0000256" key="10">
    <source>
        <dbReference type="SAM" id="MobiDB-lite"/>
    </source>
</evidence>
<protein>
    <submittedName>
        <fullName evidence="14">Uncharacterized protein LOC113790303</fullName>
    </submittedName>
</protein>
<feature type="compositionally biased region" description="Low complexity" evidence="10">
    <location>
        <begin position="41"/>
        <end position="58"/>
    </location>
</feature>
<feature type="compositionally biased region" description="Polar residues" evidence="10">
    <location>
        <begin position="315"/>
        <end position="330"/>
    </location>
</feature>
<feature type="compositionally biased region" description="Low complexity" evidence="10">
    <location>
        <begin position="17"/>
        <end position="34"/>
    </location>
</feature>
<feature type="transmembrane region" description="Helical" evidence="11">
    <location>
        <begin position="412"/>
        <end position="435"/>
    </location>
</feature>
<keyword evidence="6" id="KW-0067">ATP-binding</keyword>
<feature type="transmembrane region" description="Helical" evidence="11">
    <location>
        <begin position="516"/>
        <end position="541"/>
    </location>
</feature>
<dbReference type="GO" id="GO:0016887">
    <property type="term" value="F:ATP hydrolysis activity"/>
    <property type="evidence" value="ECO:0007669"/>
    <property type="project" value="InterPro"/>
</dbReference>
<dbReference type="PANTHER" id="PTHR48041:SF91">
    <property type="entry name" value="ABC TRANSPORTER G FAMILY MEMBER 28"/>
    <property type="match status" value="1"/>
</dbReference>